<evidence type="ECO:0000256" key="7">
    <source>
        <dbReference type="ARBA" id="ARBA00022516"/>
    </source>
</evidence>
<evidence type="ECO:0000256" key="3">
    <source>
        <dbReference type="ARBA" id="ARBA00004496"/>
    </source>
</evidence>
<evidence type="ECO:0000256" key="30">
    <source>
        <dbReference type="ARBA" id="ARBA00082106"/>
    </source>
</evidence>
<keyword evidence="15" id="KW-0560">Oxidoreductase</keyword>
<evidence type="ECO:0000256" key="6">
    <source>
        <dbReference type="ARBA" id="ARBA00022490"/>
    </source>
</evidence>
<dbReference type="SUPFAM" id="SSF51735">
    <property type="entry name" value="NAD(P)-binding Rossmann-fold domains"/>
    <property type="match status" value="1"/>
</dbReference>
<evidence type="ECO:0000256" key="18">
    <source>
        <dbReference type="ARBA" id="ARBA00023136"/>
    </source>
</evidence>
<evidence type="ECO:0000256" key="25">
    <source>
        <dbReference type="ARBA" id="ARBA00067470"/>
    </source>
</evidence>
<evidence type="ECO:0000256" key="23">
    <source>
        <dbReference type="ARBA" id="ARBA00042401"/>
    </source>
</evidence>
<keyword evidence="10" id="KW-0547">Nucleotide-binding</keyword>
<dbReference type="GO" id="GO:0005789">
    <property type="term" value="C:endoplasmic reticulum membrane"/>
    <property type="evidence" value="ECO:0007669"/>
    <property type="project" value="UniProtKB-SubCell"/>
</dbReference>
<evidence type="ECO:0000256" key="10">
    <source>
        <dbReference type="ARBA" id="ARBA00022741"/>
    </source>
</evidence>
<keyword evidence="19" id="KW-0539">Nucleus</keyword>
<comment type="similarity">
    <text evidence="4">Belongs to the 3-beta-HSD family.</text>
</comment>
<keyword evidence="7" id="KW-0444">Lipid biosynthesis</keyword>
<keyword evidence="6" id="KW-0963">Cytoplasm</keyword>
<keyword evidence="14" id="KW-0752">Steroid biosynthesis</keyword>
<keyword evidence="11" id="KW-0833">Ubl conjugation pathway</keyword>
<accession>A0A9W4N515</accession>
<gene>
    <name evidence="33" type="ORF">POLS_LOCUS8904</name>
</gene>
<comment type="subcellular location">
    <subcellularLocation>
        <location evidence="3">Cytoplasm</location>
    </subcellularLocation>
    <subcellularLocation>
        <location evidence="2">Endoplasmic reticulum membrane</location>
        <topology evidence="2">Peripheral membrane protein</topology>
    </subcellularLocation>
    <subcellularLocation>
        <location evidence="1">Nucleus</location>
    </subcellularLocation>
</comment>
<dbReference type="GO" id="GO:0061631">
    <property type="term" value="F:ubiquitin conjugating enzyme activity"/>
    <property type="evidence" value="ECO:0007669"/>
    <property type="project" value="UniProtKB-EC"/>
</dbReference>
<evidence type="ECO:0000256" key="28">
    <source>
        <dbReference type="ARBA" id="ARBA00081397"/>
    </source>
</evidence>
<comment type="subunit">
    <text evidence="24">Heterotetramer of ERG25, ERG26, ERG27 and ERG28. ERG28 acts as a scaffold to tether ERG27 and other 4,4-demethylation-related enzymes, forming a demethylation enzyme complex, in the endoplasmic reticulum.</text>
</comment>
<evidence type="ECO:0000256" key="27">
    <source>
        <dbReference type="ARBA" id="ARBA00081267"/>
    </source>
</evidence>
<keyword evidence="8" id="KW-0808">Transferase</keyword>
<dbReference type="EC" id="2.3.2.23" evidence="5"/>
<dbReference type="GO" id="GO:0006915">
    <property type="term" value="P:apoptotic process"/>
    <property type="evidence" value="ECO:0007669"/>
    <property type="project" value="UniProtKB-KW"/>
</dbReference>
<dbReference type="FunFam" id="3.40.50.720:FF:000346">
    <property type="entry name" value="C-3 sterol dehydrogenase/C-4 decarboxylase"/>
    <property type="match status" value="1"/>
</dbReference>
<evidence type="ECO:0000313" key="34">
    <source>
        <dbReference type="Proteomes" id="UP001153618"/>
    </source>
</evidence>
<dbReference type="SMART" id="SM00212">
    <property type="entry name" value="UBCc"/>
    <property type="match status" value="1"/>
</dbReference>
<dbReference type="PANTHER" id="PTHR46116:SF26">
    <property type="entry name" value="UBIQUITIN-CONJUGATING ENZYME E2 Z"/>
    <property type="match status" value="1"/>
</dbReference>
<keyword evidence="17" id="KW-0443">Lipid metabolism</keyword>
<evidence type="ECO:0000256" key="11">
    <source>
        <dbReference type="ARBA" id="ARBA00022786"/>
    </source>
</evidence>
<dbReference type="PANTHER" id="PTHR46116">
    <property type="entry name" value="(E3-INDEPENDENT) E2 UBIQUITIN-CONJUGATING ENZYME"/>
    <property type="match status" value="1"/>
</dbReference>
<dbReference type="Gene3D" id="3.10.110.10">
    <property type="entry name" value="Ubiquitin Conjugating Enzyme"/>
    <property type="match status" value="2"/>
</dbReference>
<dbReference type="GO" id="GO:0004869">
    <property type="term" value="F:cysteine-type endopeptidase inhibitor activity"/>
    <property type="evidence" value="ECO:0007669"/>
    <property type="project" value="TreeGrafter"/>
</dbReference>
<evidence type="ECO:0000256" key="5">
    <source>
        <dbReference type="ARBA" id="ARBA00012486"/>
    </source>
</evidence>
<feature type="domain" description="UBC core" evidence="32">
    <location>
        <begin position="15"/>
        <end position="211"/>
    </location>
</feature>
<keyword evidence="18" id="KW-0472">Membrane</keyword>
<dbReference type="EMBL" id="CAJVOS010000082">
    <property type="protein sequence ID" value="CAG8256859.1"/>
    <property type="molecule type" value="Genomic_DNA"/>
</dbReference>
<reference evidence="33" key="1">
    <citation type="submission" date="2021-07" db="EMBL/GenBank/DDBJ databases">
        <authorList>
            <person name="Branca A.L. A."/>
        </authorList>
    </citation>
    <scope>NUCLEOTIDE SEQUENCE</scope>
</reference>
<feature type="region of interest" description="Disordered" evidence="31">
    <location>
        <begin position="202"/>
        <end position="230"/>
    </location>
</feature>
<evidence type="ECO:0000256" key="4">
    <source>
        <dbReference type="ARBA" id="ARBA00009219"/>
    </source>
</evidence>
<dbReference type="SUPFAM" id="SSF54495">
    <property type="entry name" value="UBC-like"/>
    <property type="match status" value="2"/>
</dbReference>
<protein>
    <recommendedName>
        <fullName evidence="26">Sterol-4-alpha-carboxylate 3-dehydrogenase ERG26, decarboxylating</fullName>
        <ecNumber evidence="5">2.3.2.23</ecNumber>
    </recommendedName>
    <alternativeName>
        <fullName evidence="29 30">C-3 Sterol dehydrogenase ERG26</fullName>
    </alternativeName>
    <alternativeName>
        <fullName evidence="27 28">C-4 decarboxylase ERG26</fullName>
    </alternativeName>
    <alternativeName>
        <fullName evidence="21">E2 ubiquitin-conjugating enzyme Z</fullName>
    </alternativeName>
    <alternativeName>
        <fullName evidence="25">Sterol-4-alpha-carboxylate 3-dehydrogenase erg26, decarboxylating</fullName>
    </alternativeName>
    <alternativeName>
        <fullName evidence="23">Ubiquitin carrier protein Z</fullName>
    </alternativeName>
    <alternativeName>
        <fullName evidence="20">Ubiquitin-conjugating enzyme E2 Z</fullName>
    </alternativeName>
    <alternativeName>
        <fullName evidence="22">Ubiquitin-protein ligase Z</fullName>
    </alternativeName>
</protein>
<dbReference type="InterPro" id="IPR000608">
    <property type="entry name" value="UBC"/>
</dbReference>
<dbReference type="GO" id="GO:0006696">
    <property type="term" value="P:ergosterol biosynthetic process"/>
    <property type="evidence" value="ECO:0007669"/>
    <property type="project" value="UniProtKB-ARBA"/>
</dbReference>
<evidence type="ECO:0000256" key="14">
    <source>
        <dbReference type="ARBA" id="ARBA00022955"/>
    </source>
</evidence>
<dbReference type="InterPro" id="IPR036291">
    <property type="entry name" value="NAD(P)-bd_dom_sf"/>
</dbReference>
<dbReference type="Gene3D" id="3.40.50.720">
    <property type="entry name" value="NAD(P)-binding Rossmann-like Domain"/>
    <property type="match status" value="1"/>
</dbReference>
<dbReference type="GO" id="GO:0005524">
    <property type="term" value="F:ATP binding"/>
    <property type="evidence" value="ECO:0007669"/>
    <property type="project" value="UniProtKB-KW"/>
</dbReference>
<evidence type="ECO:0000256" key="15">
    <source>
        <dbReference type="ARBA" id="ARBA00023002"/>
    </source>
</evidence>
<dbReference type="PROSITE" id="PS50127">
    <property type="entry name" value="UBC_2"/>
    <property type="match status" value="1"/>
</dbReference>
<dbReference type="AlphaFoldDB" id="A0A9W4N515"/>
<keyword evidence="13" id="KW-0067">ATP-binding</keyword>
<evidence type="ECO:0000256" key="16">
    <source>
        <dbReference type="ARBA" id="ARBA00023027"/>
    </source>
</evidence>
<dbReference type="CDD" id="cd00195">
    <property type="entry name" value="UBCc_UEV"/>
    <property type="match status" value="1"/>
</dbReference>
<evidence type="ECO:0000256" key="29">
    <source>
        <dbReference type="ARBA" id="ARBA00081452"/>
    </source>
</evidence>
<evidence type="ECO:0000256" key="8">
    <source>
        <dbReference type="ARBA" id="ARBA00022679"/>
    </source>
</evidence>
<keyword evidence="9" id="KW-0053">Apoptosis</keyword>
<evidence type="ECO:0000256" key="20">
    <source>
        <dbReference type="ARBA" id="ARBA00039894"/>
    </source>
</evidence>
<dbReference type="InterPro" id="IPR016135">
    <property type="entry name" value="UBQ-conjugating_enzyme/RWD"/>
</dbReference>
<dbReference type="Pfam" id="PF00179">
    <property type="entry name" value="UQ_con"/>
    <property type="match status" value="1"/>
</dbReference>
<evidence type="ECO:0000256" key="12">
    <source>
        <dbReference type="ARBA" id="ARBA00022824"/>
    </source>
</evidence>
<evidence type="ECO:0000259" key="32">
    <source>
        <dbReference type="PROSITE" id="PS50127"/>
    </source>
</evidence>
<evidence type="ECO:0000256" key="22">
    <source>
        <dbReference type="ARBA" id="ARBA00042316"/>
    </source>
</evidence>
<evidence type="ECO:0000256" key="31">
    <source>
        <dbReference type="SAM" id="MobiDB-lite"/>
    </source>
</evidence>
<dbReference type="GO" id="GO:0005634">
    <property type="term" value="C:nucleus"/>
    <property type="evidence" value="ECO:0007669"/>
    <property type="project" value="UniProtKB-SubCell"/>
</dbReference>
<dbReference type="GO" id="GO:0000252">
    <property type="term" value="F:3-beta-hydroxysteroid dehydrogenase [NAD(P)+]/C4-decarboxylase activity"/>
    <property type="evidence" value="ECO:0007669"/>
    <property type="project" value="UniProtKB-ARBA"/>
</dbReference>
<evidence type="ECO:0000256" key="13">
    <source>
        <dbReference type="ARBA" id="ARBA00022840"/>
    </source>
</evidence>
<organism evidence="33 34">
    <name type="scientific">Penicillium olsonii</name>
    <dbReference type="NCBI Taxonomy" id="99116"/>
    <lineage>
        <taxon>Eukaryota</taxon>
        <taxon>Fungi</taxon>
        <taxon>Dikarya</taxon>
        <taxon>Ascomycota</taxon>
        <taxon>Pezizomycotina</taxon>
        <taxon>Eurotiomycetes</taxon>
        <taxon>Eurotiomycetidae</taxon>
        <taxon>Eurotiales</taxon>
        <taxon>Aspergillaceae</taxon>
        <taxon>Penicillium</taxon>
    </lineage>
</organism>
<dbReference type="Pfam" id="PF01073">
    <property type="entry name" value="3Beta_HSD"/>
    <property type="match status" value="1"/>
</dbReference>
<evidence type="ECO:0000256" key="17">
    <source>
        <dbReference type="ARBA" id="ARBA00023098"/>
    </source>
</evidence>
<evidence type="ECO:0000256" key="9">
    <source>
        <dbReference type="ARBA" id="ARBA00022703"/>
    </source>
</evidence>
<evidence type="ECO:0000256" key="26">
    <source>
        <dbReference type="ARBA" id="ARBA00067985"/>
    </source>
</evidence>
<evidence type="ECO:0000256" key="21">
    <source>
        <dbReference type="ARBA" id="ARBA00041798"/>
    </source>
</evidence>
<feature type="compositionally biased region" description="Basic and acidic residues" evidence="31">
    <location>
        <begin position="202"/>
        <end position="217"/>
    </location>
</feature>
<evidence type="ECO:0000313" key="33">
    <source>
        <dbReference type="EMBL" id="CAG8256859.1"/>
    </source>
</evidence>
<keyword evidence="12" id="KW-0256">Endoplasmic reticulum</keyword>
<evidence type="ECO:0000256" key="24">
    <source>
        <dbReference type="ARBA" id="ARBA00046995"/>
    </source>
</evidence>
<comment type="caution">
    <text evidence="33">The sequence shown here is derived from an EMBL/GenBank/DDBJ whole genome shotgun (WGS) entry which is preliminary data.</text>
</comment>
<keyword evidence="16" id="KW-0520">NAD</keyword>
<evidence type="ECO:0000256" key="1">
    <source>
        <dbReference type="ARBA" id="ARBA00004123"/>
    </source>
</evidence>
<proteinExistence type="inferred from homology"/>
<dbReference type="OrthoDB" id="10058185at2759"/>
<evidence type="ECO:0000256" key="19">
    <source>
        <dbReference type="ARBA" id="ARBA00023242"/>
    </source>
</evidence>
<evidence type="ECO:0000256" key="2">
    <source>
        <dbReference type="ARBA" id="ARBA00004406"/>
    </source>
</evidence>
<dbReference type="GO" id="GO:0043066">
    <property type="term" value="P:negative regulation of apoptotic process"/>
    <property type="evidence" value="ECO:0007669"/>
    <property type="project" value="TreeGrafter"/>
</dbReference>
<name>A0A9W4N515_PENOL</name>
<keyword evidence="34" id="KW-1185">Reference proteome</keyword>
<dbReference type="CDD" id="cd23809">
    <property type="entry name" value="UBCc_UBE2Z"/>
    <property type="match status" value="1"/>
</dbReference>
<dbReference type="InterPro" id="IPR002225">
    <property type="entry name" value="3Beta_OHSteriod_DH/Estase"/>
</dbReference>
<dbReference type="Proteomes" id="UP001153618">
    <property type="component" value="Unassembled WGS sequence"/>
</dbReference>
<sequence>MAMSNRSCAKSSRASNWVRLPCHSARWYQPVFSGLTDHGTAFTVHYDESNMRDILAIIVGPPGTPYELGFFEFSIKVPAGETSIEGPDTATTDHNIPDYPASPPTVKIKTTNNGRTRFGPNLYATGKVCLSILGTWHGERGEQWSPAQGLESVLLSIQSLLAANPYTLEPGFDDPDKHDEIRHETLRLAVITPLEQAFANSARRERLRLKDPTKPAEDTDSDDELRDPASHGKFDEFYKRRLLWYFEHYQKAIDSGATDGGLGDDARRQGDPFISMPFEGAGNIMSGHWDYPDLKTRLVQLRDRVMAETHQWPVEGKELVKVDAGIAVKLRGQHEQIVAELSAHPQIIDLSLVDENPFLWQLTYAGRTESRLEGGIVKVKIYISPQHPVEQPRVFVDPMIYHIRVSKMGVLIYLPSFDEDIRHHIDGIVETLGEDNPPYNPLMTVRPQATALCWGNEVERRLYRRKVRASLEEISPFPTLTNNHKMPAQNRTLELGNVLVVGGCGFLGWHMVDHLLNFPSESDPSYALAKPVGDARFEYPTLASRYPTTHSTVSVVDLRTTNNRLPGAQYYDGDITSVESMMEVFRAVKPDLVIHTASPSMIEGNKPLLHKVNVDGTRTLLEVAGGEHGDWGGKCKAFVYTSSSSVVHDTQSDLKNVNEEWPYIRGPAQKEYYSETKADAEELVLKYNKQSPTSMLTAAIRPAGIHGEKDTTVTHKILEHGAQASDRVLRMQLGENDNLFDFTYVGNVVYGHLLAGHRLLASHDLITAGKGGPLDHERVDGEAFNITNDSPVYFWDVTRAMWALIDRIVEPHQVWALPEGLLETVGGIAETVMGLFGKTPRLTARTVRYSCMTRYYSTEKAKHRLAYAPVVPLDEGIARAVGFIVAQQKSDAAKKSL</sequence>